<protein>
    <submittedName>
        <fullName evidence="2">Cyanovirin-N</fullName>
    </submittedName>
</protein>
<dbReference type="EMBL" id="ML732473">
    <property type="protein sequence ID" value="KAB8067531.1"/>
    <property type="molecule type" value="Genomic_DNA"/>
</dbReference>
<dbReference type="SMART" id="SM01111">
    <property type="entry name" value="CVNH"/>
    <property type="match status" value="1"/>
</dbReference>
<dbReference type="Proteomes" id="UP000326565">
    <property type="component" value="Unassembled WGS sequence"/>
</dbReference>
<dbReference type="Pfam" id="PF08881">
    <property type="entry name" value="CVNH"/>
    <property type="match status" value="1"/>
</dbReference>
<gene>
    <name evidence="2" type="ORF">BDV29DRAFT_87175</name>
</gene>
<accession>A0A5N5WGN2</accession>
<dbReference type="AlphaFoldDB" id="A0A5N5WGN2"/>
<dbReference type="SUPFAM" id="SSF51322">
    <property type="entry name" value="Cyanovirin-N"/>
    <property type="match status" value="1"/>
</dbReference>
<dbReference type="InterPro" id="IPR011058">
    <property type="entry name" value="Cyanovirin-N"/>
</dbReference>
<proteinExistence type="predicted"/>
<name>A0A5N5WGN2_9EURO</name>
<dbReference type="Gene3D" id="2.30.60.10">
    <property type="entry name" value="Cyanovirin-N"/>
    <property type="match status" value="1"/>
</dbReference>
<evidence type="ECO:0000313" key="3">
    <source>
        <dbReference type="Proteomes" id="UP000326565"/>
    </source>
</evidence>
<dbReference type="InterPro" id="IPR036673">
    <property type="entry name" value="Cyanovirin-N_sf"/>
</dbReference>
<feature type="domain" description="Cyanovirin-N" evidence="1">
    <location>
        <begin position="2"/>
        <end position="109"/>
    </location>
</feature>
<evidence type="ECO:0000259" key="1">
    <source>
        <dbReference type="SMART" id="SM01111"/>
    </source>
</evidence>
<evidence type="ECO:0000313" key="2">
    <source>
        <dbReference type="EMBL" id="KAB8067531.1"/>
    </source>
</evidence>
<dbReference type="PANTHER" id="PTHR42076">
    <property type="entry name" value="CYANOVIRIN-N HOMOLOG"/>
    <property type="match status" value="1"/>
</dbReference>
<dbReference type="OrthoDB" id="2441380at2759"/>
<sequence length="110" mass="12060">MSFHLSADEGSICIRDDHKLFALLETSSGELVESEIDLNEHLGNNEGHFQWEGVSFSESAEPGSVSFQIEGGGAVPVLRARLASPDGEWHDADVNLSERIVNDDGQFKFQ</sequence>
<organism evidence="2 3">
    <name type="scientific">Aspergillus leporis</name>
    <dbReference type="NCBI Taxonomy" id="41062"/>
    <lineage>
        <taxon>Eukaryota</taxon>
        <taxon>Fungi</taxon>
        <taxon>Dikarya</taxon>
        <taxon>Ascomycota</taxon>
        <taxon>Pezizomycotina</taxon>
        <taxon>Eurotiomycetes</taxon>
        <taxon>Eurotiomycetidae</taxon>
        <taxon>Eurotiales</taxon>
        <taxon>Aspergillaceae</taxon>
        <taxon>Aspergillus</taxon>
        <taxon>Aspergillus subgen. Circumdati</taxon>
    </lineage>
</organism>
<keyword evidence="3" id="KW-1185">Reference proteome</keyword>
<reference evidence="2 3" key="1">
    <citation type="submission" date="2019-04" db="EMBL/GenBank/DDBJ databases">
        <title>Friends and foes A comparative genomics study of 23 Aspergillus species from section Flavi.</title>
        <authorList>
            <consortium name="DOE Joint Genome Institute"/>
            <person name="Kjaerbolling I."/>
            <person name="Vesth T."/>
            <person name="Frisvad J.C."/>
            <person name="Nybo J.L."/>
            <person name="Theobald S."/>
            <person name="Kildgaard S."/>
            <person name="Isbrandt T."/>
            <person name="Kuo A."/>
            <person name="Sato A."/>
            <person name="Lyhne E.K."/>
            <person name="Kogle M.E."/>
            <person name="Wiebenga A."/>
            <person name="Kun R.S."/>
            <person name="Lubbers R.J."/>
            <person name="Makela M.R."/>
            <person name="Barry K."/>
            <person name="Chovatia M."/>
            <person name="Clum A."/>
            <person name="Daum C."/>
            <person name="Haridas S."/>
            <person name="He G."/>
            <person name="LaButti K."/>
            <person name="Lipzen A."/>
            <person name="Mondo S."/>
            <person name="Riley R."/>
            <person name="Salamov A."/>
            <person name="Simmons B.A."/>
            <person name="Magnuson J.K."/>
            <person name="Henrissat B."/>
            <person name="Mortensen U.H."/>
            <person name="Larsen T.O."/>
            <person name="Devries R.P."/>
            <person name="Grigoriev I.V."/>
            <person name="Machida M."/>
            <person name="Baker S.E."/>
            <person name="Andersen M.R."/>
        </authorList>
    </citation>
    <scope>NUCLEOTIDE SEQUENCE [LARGE SCALE GENOMIC DNA]</scope>
    <source>
        <strain evidence="2 3">CBS 151.66</strain>
    </source>
</reference>
<dbReference type="PANTHER" id="PTHR42076:SF1">
    <property type="entry name" value="CYANOVIRIN-N DOMAIN-CONTAINING PROTEIN"/>
    <property type="match status" value="1"/>
</dbReference>